<dbReference type="Pfam" id="PF12874">
    <property type="entry name" value="zf-met"/>
    <property type="match status" value="3"/>
</dbReference>
<evidence type="ECO:0000259" key="3">
    <source>
        <dbReference type="SMART" id="SM00451"/>
    </source>
</evidence>
<feature type="domain" description="C2H2-type" evidence="2">
    <location>
        <begin position="204"/>
        <end position="228"/>
    </location>
</feature>
<organism evidence="4 5">
    <name type="scientific">Crotalaria pallida</name>
    <name type="common">Smooth rattlebox</name>
    <name type="synonym">Crotalaria striata</name>
    <dbReference type="NCBI Taxonomy" id="3830"/>
    <lineage>
        <taxon>Eukaryota</taxon>
        <taxon>Viridiplantae</taxon>
        <taxon>Streptophyta</taxon>
        <taxon>Embryophyta</taxon>
        <taxon>Tracheophyta</taxon>
        <taxon>Spermatophyta</taxon>
        <taxon>Magnoliopsida</taxon>
        <taxon>eudicotyledons</taxon>
        <taxon>Gunneridae</taxon>
        <taxon>Pentapetalae</taxon>
        <taxon>rosids</taxon>
        <taxon>fabids</taxon>
        <taxon>Fabales</taxon>
        <taxon>Fabaceae</taxon>
        <taxon>Papilionoideae</taxon>
        <taxon>50 kb inversion clade</taxon>
        <taxon>genistoids sensu lato</taxon>
        <taxon>core genistoids</taxon>
        <taxon>Crotalarieae</taxon>
        <taxon>Crotalaria</taxon>
    </lineage>
</organism>
<proteinExistence type="predicted"/>
<dbReference type="SUPFAM" id="SSF57667">
    <property type="entry name" value="beta-beta-alpha zinc fingers"/>
    <property type="match status" value="3"/>
</dbReference>
<name>A0AAN9FK13_CROPI</name>
<dbReference type="Gene3D" id="3.30.160.60">
    <property type="entry name" value="Classic Zinc Finger"/>
    <property type="match status" value="3"/>
</dbReference>
<evidence type="ECO:0008006" key="6">
    <source>
        <dbReference type="Google" id="ProtNLM"/>
    </source>
</evidence>
<dbReference type="SMART" id="SM00451">
    <property type="entry name" value="ZnF_U1"/>
    <property type="match status" value="3"/>
</dbReference>
<dbReference type="GO" id="GO:0003676">
    <property type="term" value="F:nucleic acid binding"/>
    <property type="evidence" value="ECO:0007669"/>
    <property type="project" value="InterPro"/>
</dbReference>
<evidence type="ECO:0000313" key="5">
    <source>
        <dbReference type="Proteomes" id="UP001372338"/>
    </source>
</evidence>
<evidence type="ECO:0000256" key="1">
    <source>
        <dbReference type="SAM" id="MobiDB-lite"/>
    </source>
</evidence>
<comment type="caution">
    <text evidence="4">The sequence shown here is derived from an EMBL/GenBank/DDBJ whole genome shotgun (WGS) entry which is preliminary data.</text>
</comment>
<feature type="domain" description="C2H2-type" evidence="2">
    <location>
        <begin position="249"/>
        <end position="273"/>
    </location>
</feature>
<dbReference type="SMART" id="SM00355">
    <property type="entry name" value="ZnF_C2H2"/>
    <property type="match status" value="3"/>
</dbReference>
<sequence>MSNNTSRVAAKTRPAELAILRELAFRRKVAALPMVPNSDSTKEILPLEVKPLCEVPHSLPLPGPSLRSSSSLALRGTKWKESISSAHHPPSKISQVKPSCEVPHPMSLPGPISKPSSSQSLSGTKRKEPTSSAHHPPLQYQQSYHGSFEDKDKTKNLYCKICQAPCSSPSNLEQHLIGQKHAKKLQELEFNEKAGKKGGSNQRQWCELCKVSCSSEDLLKLHFNGQKHKAKLLKLEISKQGGEVPNSKKWCELCKLLCVDDFSFKQHLEGKKHIIKMHAFMKEKETWP</sequence>
<evidence type="ECO:0000313" key="4">
    <source>
        <dbReference type="EMBL" id="KAK7273363.1"/>
    </source>
</evidence>
<feature type="domain" description="U1-type" evidence="3">
    <location>
        <begin position="201"/>
        <end position="235"/>
    </location>
</feature>
<dbReference type="PANTHER" id="PTHR47487:SF8">
    <property type="entry name" value="OS08G0270900 PROTEIN"/>
    <property type="match status" value="1"/>
</dbReference>
<keyword evidence="5" id="KW-1185">Reference proteome</keyword>
<dbReference type="InterPro" id="IPR036236">
    <property type="entry name" value="Znf_C2H2_sf"/>
</dbReference>
<feature type="domain" description="U1-type" evidence="3">
    <location>
        <begin position="246"/>
        <end position="280"/>
    </location>
</feature>
<feature type="region of interest" description="Disordered" evidence="1">
    <location>
        <begin position="80"/>
        <end position="144"/>
    </location>
</feature>
<feature type="domain" description="U1-type" evidence="3">
    <location>
        <begin position="154"/>
        <end position="188"/>
    </location>
</feature>
<dbReference type="EMBL" id="JAYWIO010000003">
    <property type="protein sequence ID" value="KAK7273363.1"/>
    <property type="molecule type" value="Genomic_DNA"/>
</dbReference>
<dbReference type="InterPro" id="IPR003604">
    <property type="entry name" value="Matrin/U1-like-C_Znf_C2H2"/>
</dbReference>
<dbReference type="PANTHER" id="PTHR47487">
    <property type="entry name" value="OS06G0651300 PROTEIN-RELATED"/>
    <property type="match status" value="1"/>
</dbReference>
<dbReference type="AlphaFoldDB" id="A0AAN9FK13"/>
<feature type="domain" description="C2H2-type" evidence="2">
    <location>
        <begin position="157"/>
        <end position="181"/>
    </location>
</feature>
<gene>
    <name evidence="4" type="ORF">RIF29_14412</name>
</gene>
<accession>A0AAN9FK13</accession>
<protein>
    <recommendedName>
        <fullName evidence="6">C2H2-type domain-containing protein</fullName>
    </recommendedName>
</protein>
<dbReference type="Proteomes" id="UP001372338">
    <property type="component" value="Unassembled WGS sequence"/>
</dbReference>
<evidence type="ECO:0000259" key="2">
    <source>
        <dbReference type="SMART" id="SM00355"/>
    </source>
</evidence>
<feature type="compositionally biased region" description="Low complexity" evidence="1">
    <location>
        <begin position="113"/>
        <end position="122"/>
    </location>
</feature>
<reference evidence="4 5" key="1">
    <citation type="submission" date="2024-01" db="EMBL/GenBank/DDBJ databases">
        <title>The genomes of 5 underutilized Papilionoideae crops provide insights into root nodulation and disease resistanc.</title>
        <authorList>
            <person name="Yuan L."/>
        </authorList>
    </citation>
    <scope>NUCLEOTIDE SEQUENCE [LARGE SCALE GENOMIC DNA]</scope>
    <source>
        <strain evidence="4">ZHUSHIDOU_FW_LH</strain>
        <tissue evidence="4">Leaf</tissue>
    </source>
</reference>
<dbReference type="GO" id="GO:0008270">
    <property type="term" value="F:zinc ion binding"/>
    <property type="evidence" value="ECO:0007669"/>
    <property type="project" value="InterPro"/>
</dbReference>
<dbReference type="InterPro" id="IPR013087">
    <property type="entry name" value="Znf_C2H2_type"/>
</dbReference>